<keyword evidence="2" id="KW-1185">Reference proteome</keyword>
<organism evidence="1 2">
    <name type="scientific">Funiculus sociatus GB2-A5</name>
    <dbReference type="NCBI Taxonomy" id="2933946"/>
    <lineage>
        <taxon>Bacteria</taxon>
        <taxon>Bacillati</taxon>
        <taxon>Cyanobacteriota</taxon>
        <taxon>Cyanophyceae</taxon>
        <taxon>Coleofasciculales</taxon>
        <taxon>Coleofasciculaceae</taxon>
        <taxon>Funiculus</taxon>
    </lineage>
</organism>
<name>A0ABV0JI63_9CYAN</name>
<gene>
    <name evidence="1" type="ORF">NDI37_01350</name>
</gene>
<proteinExistence type="predicted"/>
<protein>
    <submittedName>
        <fullName evidence="1">Uncharacterized protein</fullName>
    </submittedName>
</protein>
<evidence type="ECO:0000313" key="1">
    <source>
        <dbReference type="EMBL" id="MEP0863112.1"/>
    </source>
</evidence>
<reference evidence="1 2" key="1">
    <citation type="submission" date="2022-04" db="EMBL/GenBank/DDBJ databases">
        <title>Positive selection, recombination, and allopatry shape intraspecific diversity of widespread and dominant cyanobacteria.</title>
        <authorList>
            <person name="Wei J."/>
            <person name="Shu W."/>
            <person name="Hu C."/>
        </authorList>
    </citation>
    <scope>NUCLEOTIDE SEQUENCE [LARGE SCALE GENOMIC DNA]</scope>
    <source>
        <strain evidence="1 2">GB2-A5</strain>
    </source>
</reference>
<comment type="caution">
    <text evidence="1">The sequence shown here is derived from an EMBL/GenBank/DDBJ whole genome shotgun (WGS) entry which is preliminary data.</text>
</comment>
<dbReference type="Proteomes" id="UP001442494">
    <property type="component" value="Unassembled WGS sequence"/>
</dbReference>
<sequence>MSEWYRKDLAYIHDVGFRSYVLQAMPGILAILKQHSTEEYGRSRWITTLNFHR</sequence>
<dbReference type="EMBL" id="JAMPKK010000002">
    <property type="protein sequence ID" value="MEP0863112.1"/>
    <property type="molecule type" value="Genomic_DNA"/>
</dbReference>
<dbReference type="RefSeq" id="WP_190427740.1">
    <property type="nucleotide sequence ID" value="NZ_JAMPKK010000002.1"/>
</dbReference>
<evidence type="ECO:0000313" key="2">
    <source>
        <dbReference type="Proteomes" id="UP001442494"/>
    </source>
</evidence>
<accession>A0ABV0JI63</accession>